<dbReference type="AlphaFoldDB" id="A0A2R6RAH1"/>
<organism evidence="4 5">
    <name type="scientific">Actinidia chinensis var. chinensis</name>
    <name type="common">Chinese soft-hair kiwi</name>
    <dbReference type="NCBI Taxonomy" id="1590841"/>
    <lineage>
        <taxon>Eukaryota</taxon>
        <taxon>Viridiplantae</taxon>
        <taxon>Streptophyta</taxon>
        <taxon>Embryophyta</taxon>
        <taxon>Tracheophyta</taxon>
        <taxon>Spermatophyta</taxon>
        <taxon>Magnoliopsida</taxon>
        <taxon>eudicotyledons</taxon>
        <taxon>Gunneridae</taxon>
        <taxon>Pentapetalae</taxon>
        <taxon>asterids</taxon>
        <taxon>Ericales</taxon>
        <taxon>Actinidiaceae</taxon>
        <taxon>Actinidia</taxon>
    </lineage>
</organism>
<dbReference type="InParanoid" id="A0A2R6RAH1"/>
<name>A0A2R6RAH1_ACTCC</name>
<keyword evidence="3" id="KW-1133">Transmembrane helix</keyword>
<dbReference type="PANTHER" id="PTHR24186">
    <property type="entry name" value="PROTEIN PHOSPHATASE 1 REGULATORY SUBUNIT"/>
    <property type="match status" value="1"/>
</dbReference>
<evidence type="ECO:0000313" key="5">
    <source>
        <dbReference type="Proteomes" id="UP000241394"/>
    </source>
</evidence>
<dbReference type="Gene3D" id="1.25.40.20">
    <property type="entry name" value="Ankyrin repeat-containing domain"/>
    <property type="match status" value="1"/>
</dbReference>
<accession>A0A2R6RAH1</accession>
<dbReference type="GO" id="GO:0005886">
    <property type="term" value="C:plasma membrane"/>
    <property type="evidence" value="ECO:0007669"/>
    <property type="project" value="TreeGrafter"/>
</dbReference>
<dbReference type="Proteomes" id="UP000241394">
    <property type="component" value="Chromosome LG8"/>
</dbReference>
<keyword evidence="3" id="KW-0472">Membrane</keyword>
<feature type="transmembrane region" description="Helical" evidence="3">
    <location>
        <begin position="308"/>
        <end position="330"/>
    </location>
</feature>
<dbReference type="InterPro" id="IPR036770">
    <property type="entry name" value="Ankyrin_rpt-contain_sf"/>
</dbReference>
<dbReference type="Gramene" id="PSS24518">
    <property type="protein sequence ID" value="PSS24518"/>
    <property type="gene ID" value="CEY00_Acc08853"/>
</dbReference>
<dbReference type="OrthoDB" id="850749at2759"/>
<dbReference type="SUPFAM" id="SSF48403">
    <property type="entry name" value="Ankyrin repeat"/>
    <property type="match status" value="1"/>
</dbReference>
<proteinExistence type="predicted"/>
<reference evidence="4 5" key="1">
    <citation type="submission" date="2017-07" db="EMBL/GenBank/DDBJ databases">
        <title>An improved, manually edited Actinidia chinensis var. chinensis (kiwifruit) genome highlights the challenges associated with draft genomes and gene prediction in plants.</title>
        <authorList>
            <person name="Pilkington S."/>
            <person name="Crowhurst R."/>
            <person name="Hilario E."/>
            <person name="Nardozza S."/>
            <person name="Fraser L."/>
            <person name="Peng Y."/>
            <person name="Gunaseelan K."/>
            <person name="Simpson R."/>
            <person name="Tahir J."/>
            <person name="Deroles S."/>
            <person name="Templeton K."/>
            <person name="Luo Z."/>
            <person name="Davy M."/>
            <person name="Cheng C."/>
            <person name="Mcneilage M."/>
            <person name="Scaglione D."/>
            <person name="Liu Y."/>
            <person name="Zhang Q."/>
            <person name="Datson P."/>
            <person name="De Silva N."/>
            <person name="Gardiner S."/>
            <person name="Bassett H."/>
            <person name="Chagne D."/>
            <person name="Mccallum J."/>
            <person name="Dzierzon H."/>
            <person name="Deng C."/>
            <person name="Wang Y.-Y."/>
            <person name="Barron N."/>
            <person name="Manako K."/>
            <person name="Bowen J."/>
            <person name="Foster T."/>
            <person name="Erridge Z."/>
            <person name="Tiffin H."/>
            <person name="Waite C."/>
            <person name="Davies K."/>
            <person name="Grierson E."/>
            <person name="Laing W."/>
            <person name="Kirk R."/>
            <person name="Chen X."/>
            <person name="Wood M."/>
            <person name="Montefiori M."/>
            <person name="Brummell D."/>
            <person name="Schwinn K."/>
            <person name="Catanach A."/>
            <person name="Fullerton C."/>
            <person name="Li D."/>
            <person name="Meiyalaghan S."/>
            <person name="Nieuwenhuizen N."/>
            <person name="Read N."/>
            <person name="Prakash R."/>
            <person name="Hunter D."/>
            <person name="Zhang H."/>
            <person name="Mckenzie M."/>
            <person name="Knabel M."/>
            <person name="Harris A."/>
            <person name="Allan A."/>
            <person name="Chen A."/>
            <person name="Janssen B."/>
            <person name="Plunkett B."/>
            <person name="Dwamena C."/>
            <person name="Voogd C."/>
            <person name="Leif D."/>
            <person name="Lafferty D."/>
            <person name="Souleyre E."/>
            <person name="Varkonyi-Gasic E."/>
            <person name="Gambi F."/>
            <person name="Hanley J."/>
            <person name="Yao J.-L."/>
            <person name="Cheung J."/>
            <person name="David K."/>
            <person name="Warren B."/>
            <person name="Marsh K."/>
            <person name="Snowden K."/>
            <person name="Lin-Wang K."/>
            <person name="Brian L."/>
            <person name="Martinez-Sanchez M."/>
            <person name="Wang M."/>
            <person name="Ileperuma N."/>
            <person name="Macnee N."/>
            <person name="Campin R."/>
            <person name="Mcatee P."/>
            <person name="Drummond R."/>
            <person name="Espley R."/>
            <person name="Ireland H."/>
            <person name="Wu R."/>
            <person name="Atkinson R."/>
            <person name="Karunairetnam S."/>
            <person name="Bulley S."/>
            <person name="Chunkath S."/>
            <person name="Hanley Z."/>
            <person name="Storey R."/>
            <person name="Thrimawithana A."/>
            <person name="Thomson S."/>
            <person name="David C."/>
            <person name="Testolin R."/>
        </authorList>
    </citation>
    <scope>NUCLEOTIDE SEQUENCE [LARGE SCALE GENOMIC DNA]</scope>
    <source>
        <strain evidence="5">cv. Red5</strain>
        <tissue evidence="4">Young leaf</tissue>
    </source>
</reference>
<keyword evidence="2" id="KW-0040">ANK repeat</keyword>
<evidence type="ECO:0000256" key="1">
    <source>
        <dbReference type="ARBA" id="ARBA00022737"/>
    </source>
</evidence>
<dbReference type="SMART" id="SM00248">
    <property type="entry name" value="ANK"/>
    <property type="match status" value="5"/>
</dbReference>
<keyword evidence="3" id="KW-0812">Transmembrane</keyword>
<protein>
    <submittedName>
        <fullName evidence="4">Ankyrin repeat-containing protein</fullName>
    </submittedName>
</protein>
<dbReference type="InterPro" id="IPR002110">
    <property type="entry name" value="Ankyrin_rpt"/>
</dbReference>
<reference evidence="5" key="2">
    <citation type="journal article" date="2018" name="BMC Genomics">
        <title>A manually annotated Actinidia chinensis var. chinensis (kiwifruit) genome highlights the challenges associated with draft genomes and gene prediction in plants.</title>
        <authorList>
            <person name="Pilkington S.M."/>
            <person name="Crowhurst R."/>
            <person name="Hilario E."/>
            <person name="Nardozza S."/>
            <person name="Fraser L."/>
            <person name="Peng Y."/>
            <person name="Gunaseelan K."/>
            <person name="Simpson R."/>
            <person name="Tahir J."/>
            <person name="Deroles S.C."/>
            <person name="Templeton K."/>
            <person name="Luo Z."/>
            <person name="Davy M."/>
            <person name="Cheng C."/>
            <person name="McNeilage M."/>
            <person name="Scaglione D."/>
            <person name="Liu Y."/>
            <person name="Zhang Q."/>
            <person name="Datson P."/>
            <person name="De Silva N."/>
            <person name="Gardiner S.E."/>
            <person name="Bassett H."/>
            <person name="Chagne D."/>
            <person name="McCallum J."/>
            <person name="Dzierzon H."/>
            <person name="Deng C."/>
            <person name="Wang Y.Y."/>
            <person name="Barron L."/>
            <person name="Manako K."/>
            <person name="Bowen J."/>
            <person name="Foster T.M."/>
            <person name="Erridge Z.A."/>
            <person name="Tiffin H."/>
            <person name="Waite C.N."/>
            <person name="Davies K.M."/>
            <person name="Grierson E.P."/>
            <person name="Laing W.A."/>
            <person name="Kirk R."/>
            <person name="Chen X."/>
            <person name="Wood M."/>
            <person name="Montefiori M."/>
            <person name="Brummell D.A."/>
            <person name="Schwinn K.E."/>
            <person name="Catanach A."/>
            <person name="Fullerton C."/>
            <person name="Li D."/>
            <person name="Meiyalaghan S."/>
            <person name="Nieuwenhuizen N."/>
            <person name="Read N."/>
            <person name="Prakash R."/>
            <person name="Hunter D."/>
            <person name="Zhang H."/>
            <person name="McKenzie M."/>
            <person name="Knabel M."/>
            <person name="Harris A."/>
            <person name="Allan A.C."/>
            <person name="Gleave A."/>
            <person name="Chen A."/>
            <person name="Janssen B.J."/>
            <person name="Plunkett B."/>
            <person name="Ampomah-Dwamena C."/>
            <person name="Voogd C."/>
            <person name="Leif D."/>
            <person name="Lafferty D."/>
            <person name="Souleyre E.J.F."/>
            <person name="Varkonyi-Gasic E."/>
            <person name="Gambi F."/>
            <person name="Hanley J."/>
            <person name="Yao J.L."/>
            <person name="Cheung J."/>
            <person name="David K.M."/>
            <person name="Warren B."/>
            <person name="Marsh K."/>
            <person name="Snowden K.C."/>
            <person name="Lin-Wang K."/>
            <person name="Brian L."/>
            <person name="Martinez-Sanchez M."/>
            <person name="Wang M."/>
            <person name="Ileperuma N."/>
            <person name="Macnee N."/>
            <person name="Campin R."/>
            <person name="McAtee P."/>
            <person name="Drummond R.S.M."/>
            <person name="Espley R.V."/>
            <person name="Ireland H.S."/>
            <person name="Wu R."/>
            <person name="Atkinson R.G."/>
            <person name="Karunairetnam S."/>
            <person name="Bulley S."/>
            <person name="Chunkath S."/>
            <person name="Hanley Z."/>
            <person name="Storey R."/>
            <person name="Thrimawithana A.H."/>
            <person name="Thomson S."/>
            <person name="David C."/>
            <person name="Testolin R."/>
            <person name="Huang H."/>
            <person name="Hellens R.P."/>
            <person name="Schaffer R.J."/>
        </authorList>
    </citation>
    <scope>NUCLEOTIDE SEQUENCE [LARGE SCALE GENOMIC DNA]</scope>
    <source>
        <strain evidence="5">cv. Red5</strain>
    </source>
</reference>
<evidence type="ECO:0000256" key="3">
    <source>
        <dbReference type="SAM" id="Phobius"/>
    </source>
</evidence>
<keyword evidence="1" id="KW-0677">Repeat</keyword>
<keyword evidence="5" id="KW-1185">Reference proteome</keyword>
<gene>
    <name evidence="4" type="ORF">CEY00_Acc08853</name>
</gene>
<dbReference type="STRING" id="1590841.A0A2R6RAH1"/>
<evidence type="ECO:0000256" key="2">
    <source>
        <dbReference type="ARBA" id="ARBA00023043"/>
    </source>
</evidence>
<dbReference type="Pfam" id="PF12796">
    <property type="entry name" value="Ank_2"/>
    <property type="match status" value="1"/>
</dbReference>
<feature type="transmembrane region" description="Helical" evidence="3">
    <location>
        <begin position="336"/>
        <end position="358"/>
    </location>
</feature>
<dbReference type="PANTHER" id="PTHR24186:SF38">
    <property type="entry name" value="ANKYRIN REPEAT FAMILY PROTEIN"/>
    <property type="match status" value="1"/>
</dbReference>
<sequence>MEVKIQIQTEPAAEKIQLAAINNDVTDGSYHDLSRLLAACQNNSVEIMREVLRVKPGVVWSKLNGEGDRAIHVACDREHIAILKVLLTEVPGLCYLKDKRGDFPLHTASKMGKVQVIQTILEACPDCLDGQLVTALHLSVIHDKADAFAVLMAKTLSYKPDILHFKDSEGNNVLHLATQHKRYKILELLLEDNDRKGPLVRIHSKNSKGLTALEIHSHRYEEPNDEKIFLLLRNAAKLSNQSIMPNSTSVQADKQALTTTETLVLTFSSLIAGSAYTSIFNLDKVNHVRYEGVGIRGILFHPSQLPNIFYTFVFITIAFTVSLAGVVISIWSVITGWSFCYLTMPLFGLCAFFISYAIMMHDKMPRFIVTLIPHAVEVTGFSLVWLYSQALTILFLSVIWIGAKLCFCVSSKAKSVQARG</sequence>
<comment type="caution">
    <text evidence="4">The sequence shown here is derived from an EMBL/GenBank/DDBJ whole genome shotgun (WGS) entry which is preliminary data.</text>
</comment>
<dbReference type="EMBL" id="NKQK01000008">
    <property type="protein sequence ID" value="PSS24518.1"/>
    <property type="molecule type" value="Genomic_DNA"/>
</dbReference>
<evidence type="ECO:0000313" key="4">
    <source>
        <dbReference type="EMBL" id="PSS24518.1"/>
    </source>
</evidence>